<organism evidence="14 15">
    <name type="scientific">Streptomyces bottropensis ATCC 25435</name>
    <dbReference type="NCBI Taxonomy" id="1054862"/>
    <lineage>
        <taxon>Bacteria</taxon>
        <taxon>Bacillati</taxon>
        <taxon>Actinomycetota</taxon>
        <taxon>Actinomycetes</taxon>
        <taxon>Kitasatosporales</taxon>
        <taxon>Streptomycetaceae</taxon>
        <taxon>Streptomyces</taxon>
    </lineage>
</organism>
<dbReference type="Gene3D" id="1.20.58.340">
    <property type="entry name" value="Magnesium transport protein CorA, transmembrane region"/>
    <property type="match status" value="2"/>
</dbReference>
<evidence type="ECO:0000256" key="6">
    <source>
        <dbReference type="ARBA" id="ARBA00022842"/>
    </source>
</evidence>
<dbReference type="InterPro" id="IPR045863">
    <property type="entry name" value="CorA_TM1_TM2"/>
</dbReference>
<dbReference type="Gene3D" id="3.30.460.20">
    <property type="entry name" value="CorA soluble domain-like"/>
    <property type="match status" value="1"/>
</dbReference>
<dbReference type="GO" id="GO:0005886">
    <property type="term" value="C:plasma membrane"/>
    <property type="evidence" value="ECO:0007669"/>
    <property type="project" value="UniProtKB-SubCell"/>
</dbReference>
<proteinExistence type="inferred from homology"/>
<evidence type="ECO:0000256" key="13">
    <source>
        <dbReference type="SAM" id="Phobius"/>
    </source>
</evidence>
<dbReference type="InterPro" id="IPR045861">
    <property type="entry name" value="CorA_cytoplasmic_dom"/>
</dbReference>
<comment type="function">
    <text evidence="11">Mediates influx of magnesium ions. Alternates between open and closed states. Activated by low cytoplasmic Mg(2+) levels. Inactive when cytoplasmic Mg(2+) levels are high.</text>
</comment>
<evidence type="ECO:0000256" key="2">
    <source>
        <dbReference type="ARBA" id="ARBA00009765"/>
    </source>
</evidence>
<keyword evidence="9 13" id="KW-0472">Membrane</keyword>
<dbReference type="SUPFAM" id="SSF143865">
    <property type="entry name" value="CorA soluble domain-like"/>
    <property type="match status" value="1"/>
</dbReference>
<evidence type="ECO:0000256" key="5">
    <source>
        <dbReference type="ARBA" id="ARBA00022692"/>
    </source>
</evidence>
<reference evidence="15" key="1">
    <citation type="journal article" date="2013" name="Genome Announc.">
        <title>Draft Genome Sequence of Streptomyces bottropensis ATCC 25435, a Bottromycin-Producing Actinomycete.</title>
        <authorList>
            <person name="Zhang H."/>
            <person name="Zhou W."/>
            <person name="Zhuang Y."/>
            <person name="Liang X."/>
            <person name="Liu T."/>
        </authorList>
    </citation>
    <scope>NUCLEOTIDE SEQUENCE [LARGE SCALE GENOMIC DNA]</scope>
    <source>
        <strain evidence="15">ATCC 25435</strain>
    </source>
</reference>
<dbReference type="EMBL" id="KB405067">
    <property type="protein sequence ID" value="EMF55284.1"/>
    <property type="molecule type" value="Genomic_DNA"/>
</dbReference>
<dbReference type="GO" id="GO:0050897">
    <property type="term" value="F:cobalt ion binding"/>
    <property type="evidence" value="ECO:0007669"/>
    <property type="project" value="TreeGrafter"/>
</dbReference>
<keyword evidence="7 13" id="KW-1133">Transmembrane helix</keyword>
<keyword evidence="6" id="KW-0460">Magnesium</keyword>
<dbReference type="GO" id="GO:0000287">
    <property type="term" value="F:magnesium ion binding"/>
    <property type="evidence" value="ECO:0007669"/>
    <property type="project" value="TreeGrafter"/>
</dbReference>
<dbReference type="AlphaFoldDB" id="M3FSU9"/>
<keyword evidence="3" id="KW-0813">Transport</keyword>
<evidence type="ECO:0000256" key="10">
    <source>
        <dbReference type="ARBA" id="ARBA00034269"/>
    </source>
</evidence>
<dbReference type="InterPro" id="IPR002523">
    <property type="entry name" value="MgTranspt_CorA/ZnTranspt_ZntB"/>
</dbReference>
<evidence type="ECO:0000313" key="14">
    <source>
        <dbReference type="EMBL" id="EMF55284.1"/>
    </source>
</evidence>
<dbReference type="CDD" id="cd12830">
    <property type="entry name" value="MtCorA-like"/>
    <property type="match status" value="1"/>
</dbReference>
<evidence type="ECO:0000313" key="15">
    <source>
        <dbReference type="Proteomes" id="UP000030760"/>
    </source>
</evidence>
<evidence type="ECO:0000256" key="11">
    <source>
        <dbReference type="ARBA" id="ARBA00045497"/>
    </source>
</evidence>
<evidence type="ECO:0000256" key="7">
    <source>
        <dbReference type="ARBA" id="ARBA00022989"/>
    </source>
</evidence>
<feature type="compositionally biased region" description="Basic and acidic residues" evidence="12">
    <location>
        <begin position="30"/>
        <end position="54"/>
    </location>
</feature>
<sequence length="496" mass="54964">MVEEIPVGSHHAAIFPFARLITHGDSPAVREVRPPDGDRTAIGRRSDGTDRIGRLDQGGWNTVVGSRRPNQERPASARTSTSTSEVEHSVPTGLPGTRSALANWRDKARSAVRGDSRKENQMSMAGNLRKVTGLDKVGGLRRMARLARRRPRVDLSHPARSPLGTSVVNCVTYHKGVRSPGGRDVVEAVKQVRKHDHGFVWLGLHEPTQREFAGIAELFDLHPLAVEDAVEAHQRPKLERYGDTLFAVFKTVCYVEHTELTATSEVVHTGEIMVFVGADFVITVRHGRHGSLGPLREELEANTEQLSKGPAAVLHAIADHVVDDYLNVTDSVQTDIDQVETDVFAANGARVDPGRIYQLKRELLELKRAVAPLARPLLELTSRPIRVVDPEIQAYFRDVSDHLLRATEQIAAFDELLNSILQAHLAQVSVAQNEDMRRITAWAALIAVPTMVCGVYGMNFEHMPELHWRFGYPLVLGVIATACVTLYRGFKRNGWL</sequence>
<evidence type="ECO:0000256" key="3">
    <source>
        <dbReference type="ARBA" id="ARBA00022448"/>
    </source>
</evidence>
<comment type="catalytic activity">
    <reaction evidence="10">
        <text>Mg(2+)(in) = Mg(2+)(out)</text>
        <dbReference type="Rhea" id="RHEA:29827"/>
        <dbReference type="ChEBI" id="CHEBI:18420"/>
    </reaction>
</comment>
<comment type="subcellular location">
    <subcellularLocation>
        <location evidence="1">Cell membrane</location>
        <topology evidence="1">Multi-pass membrane protein</topology>
    </subcellularLocation>
</comment>
<dbReference type="FunFam" id="1.20.58.340:FF:000004">
    <property type="entry name" value="Magnesium transport protein CorA"/>
    <property type="match status" value="1"/>
</dbReference>
<dbReference type="GO" id="GO:0015087">
    <property type="term" value="F:cobalt ion transmembrane transporter activity"/>
    <property type="evidence" value="ECO:0007669"/>
    <property type="project" value="TreeGrafter"/>
</dbReference>
<keyword evidence="8" id="KW-0406">Ion transport</keyword>
<keyword evidence="5 13" id="KW-0812">Transmembrane</keyword>
<evidence type="ECO:0000256" key="12">
    <source>
        <dbReference type="SAM" id="MobiDB-lite"/>
    </source>
</evidence>
<feature type="region of interest" description="Disordered" evidence="12">
    <location>
        <begin position="30"/>
        <end position="121"/>
    </location>
</feature>
<feature type="transmembrane region" description="Helical" evidence="13">
    <location>
        <begin position="470"/>
        <end position="490"/>
    </location>
</feature>
<dbReference type="Pfam" id="PF01544">
    <property type="entry name" value="CorA"/>
    <property type="match status" value="1"/>
</dbReference>
<gene>
    <name evidence="14" type="ORF">SBD_2597</name>
</gene>
<feature type="transmembrane region" description="Helical" evidence="13">
    <location>
        <begin position="439"/>
        <end position="458"/>
    </location>
</feature>
<protein>
    <submittedName>
        <fullName evidence="14">CorA protein</fullName>
    </submittedName>
</protein>
<dbReference type="GO" id="GO:0015095">
    <property type="term" value="F:magnesium ion transmembrane transporter activity"/>
    <property type="evidence" value="ECO:0007669"/>
    <property type="project" value="TreeGrafter"/>
</dbReference>
<dbReference type="SUPFAM" id="SSF144083">
    <property type="entry name" value="Magnesium transport protein CorA, transmembrane region"/>
    <property type="match status" value="1"/>
</dbReference>
<evidence type="ECO:0000256" key="9">
    <source>
        <dbReference type="ARBA" id="ARBA00023136"/>
    </source>
</evidence>
<accession>M3FSU9</accession>
<evidence type="ECO:0000256" key="4">
    <source>
        <dbReference type="ARBA" id="ARBA00022475"/>
    </source>
</evidence>
<dbReference type="Proteomes" id="UP000030760">
    <property type="component" value="Unassembled WGS sequence"/>
</dbReference>
<dbReference type="PANTHER" id="PTHR46494">
    <property type="entry name" value="CORA FAMILY METAL ION TRANSPORTER (EUROFUNG)"/>
    <property type="match status" value="1"/>
</dbReference>
<evidence type="ECO:0000256" key="1">
    <source>
        <dbReference type="ARBA" id="ARBA00004651"/>
    </source>
</evidence>
<feature type="compositionally biased region" description="Basic and acidic residues" evidence="12">
    <location>
        <begin position="104"/>
        <end position="120"/>
    </location>
</feature>
<name>M3FSU9_9ACTN</name>
<keyword evidence="4" id="KW-1003">Cell membrane</keyword>
<comment type="similarity">
    <text evidence="2">Belongs to the CorA metal ion transporter (MIT) (TC 1.A.35) family.</text>
</comment>
<evidence type="ECO:0000256" key="8">
    <source>
        <dbReference type="ARBA" id="ARBA00023065"/>
    </source>
</evidence>
<dbReference type="PANTHER" id="PTHR46494:SF1">
    <property type="entry name" value="CORA FAMILY METAL ION TRANSPORTER (EUROFUNG)"/>
    <property type="match status" value="1"/>
</dbReference>